<evidence type="ECO:0000313" key="2">
    <source>
        <dbReference type="EMBL" id="ACV09292.1"/>
    </source>
</evidence>
<keyword evidence="1" id="KW-0472">Membrane</keyword>
<reference evidence="2 3" key="1">
    <citation type="journal article" date="2009" name="Stand. Genomic Sci.">
        <title>Complete genome sequence of Jonesia denitrificans type strain (Prevot 55134).</title>
        <authorList>
            <person name="Pukall R."/>
            <person name="Gehrich-Schroter G."/>
            <person name="Lapidus A."/>
            <person name="Nolan M."/>
            <person name="Glavina Del Rio T."/>
            <person name="Lucas S."/>
            <person name="Chen F."/>
            <person name="Tice H."/>
            <person name="Pitluck S."/>
            <person name="Cheng J.F."/>
            <person name="Copeland A."/>
            <person name="Saunders E."/>
            <person name="Brettin T."/>
            <person name="Detter J.C."/>
            <person name="Bruce D."/>
            <person name="Goodwin L."/>
            <person name="Pati A."/>
            <person name="Ivanova N."/>
            <person name="Mavromatis K."/>
            <person name="Ovchinnikova G."/>
            <person name="Chen A."/>
            <person name="Palaniappan K."/>
            <person name="Land M."/>
            <person name="Hauser L."/>
            <person name="Chang Y.J."/>
            <person name="Jeffries C.D."/>
            <person name="Chain P."/>
            <person name="Goker M."/>
            <person name="Bristow J."/>
            <person name="Eisen J.A."/>
            <person name="Markowitz V."/>
            <person name="Hugenholtz P."/>
            <person name="Kyrpides N.C."/>
            <person name="Klenk H.P."/>
            <person name="Han C."/>
        </authorList>
    </citation>
    <scope>NUCLEOTIDE SEQUENCE [LARGE SCALE GENOMIC DNA]</scope>
    <source>
        <strain evidence="3">ATCC 14870 / DSM 20603 / BCRC 15368 / CIP 55.134 / JCM 11481 / NBRC 15587 / NCTC 10816 / Prevot 55134</strain>
    </source>
</reference>
<organism evidence="2 3">
    <name type="scientific">Jonesia denitrificans (strain ATCC 14870 / DSM 20603 / BCRC 15368 / CIP 55.134 / JCM 11481 / NBRC 15587 / NCTC 10816 / Prevot 55134)</name>
    <name type="common">Listeria denitrificans</name>
    <dbReference type="NCBI Taxonomy" id="471856"/>
    <lineage>
        <taxon>Bacteria</taxon>
        <taxon>Bacillati</taxon>
        <taxon>Actinomycetota</taxon>
        <taxon>Actinomycetes</taxon>
        <taxon>Micrococcales</taxon>
        <taxon>Jonesiaceae</taxon>
        <taxon>Jonesia</taxon>
    </lineage>
</organism>
<feature type="transmembrane region" description="Helical" evidence="1">
    <location>
        <begin position="29"/>
        <end position="49"/>
    </location>
</feature>
<sequence length="56" mass="5936">MSAPLEDVVSSAVLAAEAEIVNQLPMEPIAYGVVTFCILVAGLVVTYAFRNTASRH</sequence>
<dbReference type="KEGG" id="jde:Jden_1644"/>
<name>C7R5L9_JONDD</name>
<dbReference type="AlphaFoldDB" id="C7R5L9"/>
<keyword evidence="1" id="KW-1133">Transmembrane helix</keyword>
<evidence type="ECO:0000256" key="1">
    <source>
        <dbReference type="SAM" id="Phobius"/>
    </source>
</evidence>
<accession>C7R5L9</accession>
<dbReference type="HOGENOM" id="CLU_212093_0_0_11"/>
<proteinExistence type="predicted"/>
<gene>
    <name evidence="2" type="ordered locus">Jden_1644</name>
</gene>
<dbReference type="EMBL" id="CP001706">
    <property type="protein sequence ID" value="ACV09292.1"/>
    <property type="molecule type" value="Genomic_DNA"/>
</dbReference>
<dbReference type="RefSeq" id="WP_015771920.1">
    <property type="nucleotide sequence ID" value="NC_013174.1"/>
</dbReference>
<protein>
    <submittedName>
        <fullName evidence="2">Uncharacterized protein</fullName>
    </submittedName>
</protein>
<dbReference type="Proteomes" id="UP000000628">
    <property type="component" value="Chromosome"/>
</dbReference>
<evidence type="ECO:0000313" key="3">
    <source>
        <dbReference type="Proteomes" id="UP000000628"/>
    </source>
</evidence>
<keyword evidence="1" id="KW-0812">Transmembrane</keyword>
<dbReference type="STRING" id="471856.Jden_1644"/>
<keyword evidence="3" id="KW-1185">Reference proteome</keyword>